<evidence type="ECO:0000313" key="1">
    <source>
        <dbReference type="EMBL" id="GAA4923343.1"/>
    </source>
</evidence>
<evidence type="ECO:0008006" key="3">
    <source>
        <dbReference type="Google" id="ProtNLM"/>
    </source>
</evidence>
<protein>
    <recommendedName>
        <fullName evidence="3">Cyclic nucleotide-binding domain-containing protein</fullName>
    </recommendedName>
</protein>
<organism evidence="1 2">
    <name type="scientific">Nesterenkonia rhizosphaerae</name>
    <dbReference type="NCBI Taxonomy" id="1348272"/>
    <lineage>
        <taxon>Bacteria</taxon>
        <taxon>Bacillati</taxon>
        <taxon>Actinomycetota</taxon>
        <taxon>Actinomycetes</taxon>
        <taxon>Micrococcales</taxon>
        <taxon>Micrococcaceae</taxon>
        <taxon>Nesterenkonia</taxon>
    </lineage>
</organism>
<dbReference type="EMBL" id="BAABLW010000007">
    <property type="protein sequence ID" value="GAA4923343.1"/>
    <property type="molecule type" value="Genomic_DNA"/>
</dbReference>
<reference evidence="2" key="1">
    <citation type="journal article" date="2019" name="Int. J. Syst. Evol. Microbiol.">
        <title>The Global Catalogue of Microorganisms (GCM) 10K type strain sequencing project: providing services to taxonomists for standard genome sequencing and annotation.</title>
        <authorList>
            <consortium name="The Broad Institute Genomics Platform"/>
            <consortium name="The Broad Institute Genome Sequencing Center for Infectious Disease"/>
            <person name="Wu L."/>
            <person name="Ma J."/>
        </authorList>
    </citation>
    <scope>NUCLEOTIDE SEQUENCE [LARGE SCALE GENOMIC DNA]</scope>
    <source>
        <strain evidence="2">JCM 19129</strain>
    </source>
</reference>
<keyword evidence="2" id="KW-1185">Reference proteome</keyword>
<name>A0ABP9FZZ2_9MICC</name>
<proteinExistence type="predicted"/>
<evidence type="ECO:0000313" key="2">
    <source>
        <dbReference type="Proteomes" id="UP001500368"/>
    </source>
</evidence>
<sequence>MSQPAKYRKKPVVIEAMQVDGFLEIAKWMESHGLTWIEENTPGLHESGFYLHSDDSGTYLFIRTLEGDMEAKPGDYIIRGVQGEFYPCKPGIFEETYEPAPAPAAEPAVGEGDTDLAKQAIEALSHQLPLFVQTLNRAIEVESAWNQLRLVVGHDTRMIHALTNVVASGTWSPAELDMLTRVKPYKPRRGLRAALVRVMQRITRAADRKTLQLRSNQGDR</sequence>
<comment type="caution">
    <text evidence="1">The sequence shown here is derived from an EMBL/GenBank/DDBJ whole genome shotgun (WGS) entry which is preliminary data.</text>
</comment>
<dbReference type="RefSeq" id="WP_345477911.1">
    <property type="nucleotide sequence ID" value="NZ_BAABLW010000007.1"/>
</dbReference>
<gene>
    <name evidence="1" type="ORF">GCM10025790_20530</name>
</gene>
<dbReference type="Proteomes" id="UP001500368">
    <property type="component" value="Unassembled WGS sequence"/>
</dbReference>
<accession>A0ABP9FZZ2</accession>